<dbReference type="PIRSF" id="PIRSF006268">
    <property type="entry name" value="ApbE"/>
    <property type="match status" value="1"/>
</dbReference>
<evidence type="ECO:0000256" key="1">
    <source>
        <dbReference type="ARBA" id="ARBA00008282"/>
    </source>
</evidence>
<accession>G3J2B4</accession>
<keyword evidence="14" id="KW-0449">Lipoprotein</keyword>
<feature type="binding site" evidence="12">
    <location>
        <position position="190"/>
    </location>
    <ligand>
        <name>Mg(2+)</name>
        <dbReference type="ChEBI" id="CHEBI:18420"/>
    </ligand>
</feature>
<evidence type="ECO:0000313" key="14">
    <source>
        <dbReference type="EMBL" id="EGW19870.1"/>
    </source>
</evidence>
<evidence type="ECO:0000256" key="9">
    <source>
        <dbReference type="ARBA" id="ARBA00031306"/>
    </source>
</evidence>
<dbReference type="SUPFAM" id="SSF143631">
    <property type="entry name" value="ApbE-like"/>
    <property type="match status" value="1"/>
</dbReference>
<keyword evidence="8 11" id="KW-0460">Magnesium</keyword>
<proteinExistence type="inferred from homology"/>
<feature type="transmembrane region" description="Helical" evidence="13">
    <location>
        <begin position="21"/>
        <end position="38"/>
    </location>
</feature>
<sequence length="359" mass="39559">MIKKRQTWMTNPNTIKTPPRLTLGNGFISGLFLIMLAGCSEPTIQKLEGPAQGTTYHISYWSESPVDAKDIKAGVENEFAVIDKLLSNYRPDSTIETFNSVENTESQEVGGEIVSLVKIAQVVNQASQGCYDLTIKPLFDLWGFRGDALTIPTDSTIVTTLKQIGMEKLEVVDDTHLRKKQADLKVDLSSIAQGYSVEQISKVLAQKGVSNYLVEIGGELKTNGYKPGLQPWRIAVERPLPEERTMHKVVTMPKDSPIAVMTSGTYRHYFDDHGQRYSHILDARNGRPVTHNLVSVTVLISDPSVADAWSTALLCLGQKDGMKAANEAKIPALFIELQGSELTESRSDALSTLNTLTIH</sequence>
<comment type="similarity">
    <text evidence="1 11">Belongs to the ApbE family.</text>
</comment>
<keyword evidence="13" id="KW-0472">Membrane</keyword>
<dbReference type="InterPro" id="IPR024932">
    <property type="entry name" value="ApbE"/>
</dbReference>
<feature type="binding site" evidence="12">
    <location>
        <position position="311"/>
    </location>
    <ligand>
        <name>Mg(2+)</name>
        <dbReference type="ChEBI" id="CHEBI:18420"/>
    </ligand>
</feature>
<dbReference type="eggNOG" id="COG1477">
    <property type="taxonomic scope" value="Bacteria"/>
</dbReference>
<dbReference type="PANTHER" id="PTHR30040">
    <property type="entry name" value="THIAMINE BIOSYNTHESIS LIPOPROTEIN APBE"/>
    <property type="match status" value="1"/>
</dbReference>
<evidence type="ECO:0000256" key="4">
    <source>
        <dbReference type="ARBA" id="ARBA00022630"/>
    </source>
</evidence>
<keyword evidence="13" id="KW-0812">Transmembrane</keyword>
<dbReference type="GO" id="GO:0046872">
    <property type="term" value="F:metal ion binding"/>
    <property type="evidence" value="ECO:0007669"/>
    <property type="project" value="UniProtKB-UniRule"/>
</dbReference>
<evidence type="ECO:0000256" key="6">
    <source>
        <dbReference type="ARBA" id="ARBA00022723"/>
    </source>
</evidence>
<evidence type="ECO:0000256" key="8">
    <source>
        <dbReference type="ARBA" id="ARBA00022842"/>
    </source>
</evidence>
<keyword evidence="15" id="KW-1185">Reference proteome</keyword>
<dbReference type="AlphaFoldDB" id="G3J2B4"/>
<evidence type="ECO:0000256" key="3">
    <source>
        <dbReference type="ARBA" id="ARBA00016337"/>
    </source>
</evidence>
<dbReference type="GO" id="GO:0016740">
    <property type="term" value="F:transferase activity"/>
    <property type="evidence" value="ECO:0007669"/>
    <property type="project" value="UniProtKB-UniRule"/>
</dbReference>
<gene>
    <name evidence="14" type="ORF">Mettu_2990</name>
</gene>
<evidence type="ECO:0000256" key="5">
    <source>
        <dbReference type="ARBA" id="ARBA00022679"/>
    </source>
</evidence>
<organism evidence="14 15">
    <name type="scientific">Methylobacter tundripaludum (strain ATCC BAA-1195 / DSM 17260 / SV96)</name>
    <dbReference type="NCBI Taxonomy" id="697282"/>
    <lineage>
        <taxon>Bacteria</taxon>
        <taxon>Pseudomonadati</taxon>
        <taxon>Pseudomonadota</taxon>
        <taxon>Gammaproteobacteria</taxon>
        <taxon>Methylococcales</taxon>
        <taxon>Methylococcaceae</taxon>
        <taxon>Methylobacter</taxon>
    </lineage>
</organism>
<dbReference type="EC" id="2.7.1.180" evidence="2 11"/>
<dbReference type="Gene3D" id="3.10.520.10">
    <property type="entry name" value="ApbE-like domains"/>
    <property type="match status" value="1"/>
</dbReference>
<comment type="cofactor">
    <cofactor evidence="12">
        <name>Mg(2+)</name>
        <dbReference type="ChEBI" id="CHEBI:18420"/>
    </cofactor>
    <cofactor evidence="12">
        <name>Mn(2+)</name>
        <dbReference type="ChEBI" id="CHEBI:29035"/>
    </cofactor>
    <text evidence="12">Magnesium. Can also use manganese.</text>
</comment>
<dbReference type="Proteomes" id="UP000004664">
    <property type="component" value="Unassembled WGS sequence"/>
</dbReference>
<keyword evidence="13" id="KW-1133">Transmembrane helix</keyword>
<reference evidence="14 15" key="1">
    <citation type="submission" date="2011-06" db="EMBL/GenBank/DDBJ databases">
        <title>Genomic sequence of Methylobacter tundripaludum SV96.</title>
        <authorList>
            <consortium name="US DOE Joint Genome Institute"/>
            <person name="Lucas S."/>
            <person name="Han J."/>
            <person name="Lapidus A."/>
            <person name="Cheng J.-F."/>
            <person name="Goodwin L."/>
            <person name="Pitluck S."/>
            <person name="Held B."/>
            <person name="Detter J.C."/>
            <person name="Han C."/>
            <person name="Tapia R."/>
            <person name="Land M."/>
            <person name="Hauser L."/>
            <person name="Kyrpides N."/>
            <person name="Ivanova N."/>
            <person name="Ovchinnikova G."/>
            <person name="Pagani I."/>
            <person name="Klotz M.G."/>
            <person name="Dispirito A.A."/>
            <person name="Murrell J.C."/>
            <person name="Dunfield P."/>
            <person name="Kalyuzhnaya M.G."/>
            <person name="Svenning M."/>
            <person name="Trotsenko Y.A."/>
            <person name="Stein L.Y."/>
            <person name="Woyke T."/>
        </authorList>
    </citation>
    <scope>NUCLEOTIDE SEQUENCE [LARGE SCALE GENOMIC DNA]</scope>
    <source>
        <strain evidence="15">ATCC BAA-1195 / DSM 17260 / SV96</strain>
    </source>
</reference>
<dbReference type="PANTHER" id="PTHR30040:SF2">
    <property type="entry name" value="FAD:PROTEIN FMN TRANSFERASE"/>
    <property type="match status" value="1"/>
</dbReference>
<evidence type="ECO:0000256" key="11">
    <source>
        <dbReference type="PIRNR" id="PIRNR006268"/>
    </source>
</evidence>
<dbReference type="EMBL" id="JH109154">
    <property type="protein sequence ID" value="EGW19870.1"/>
    <property type="molecule type" value="Genomic_DNA"/>
</dbReference>
<evidence type="ECO:0000256" key="12">
    <source>
        <dbReference type="PIRSR" id="PIRSR006268-2"/>
    </source>
</evidence>
<dbReference type="InterPro" id="IPR003374">
    <property type="entry name" value="ApbE-like_sf"/>
</dbReference>
<dbReference type="STRING" id="697282.Mettu_2990"/>
<evidence type="ECO:0000256" key="13">
    <source>
        <dbReference type="SAM" id="Phobius"/>
    </source>
</evidence>
<evidence type="ECO:0000256" key="10">
    <source>
        <dbReference type="ARBA" id="ARBA00048540"/>
    </source>
</evidence>
<evidence type="ECO:0000256" key="2">
    <source>
        <dbReference type="ARBA" id="ARBA00011955"/>
    </source>
</evidence>
<dbReference type="Pfam" id="PF02424">
    <property type="entry name" value="ApbE"/>
    <property type="match status" value="1"/>
</dbReference>
<protein>
    <recommendedName>
        <fullName evidence="3 11">FAD:protein FMN transferase</fullName>
        <ecNumber evidence="2 11">2.7.1.180</ecNumber>
    </recommendedName>
    <alternativeName>
        <fullName evidence="9 11">Flavin transferase</fullName>
    </alternativeName>
</protein>
<keyword evidence="6 11" id="KW-0479">Metal-binding</keyword>
<evidence type="ECO:0000313" key="15">
    <source>
        <dbReference type="Proteomes" id="UP000004664"/>
    </source>
</evidence>
<keyword evidence="7 11" id="KW-0274">FAD</keyword>
<keyword evidence="4 11" id="KW-0285">Flavoprotein</keyword>
<name>G3J2B4_METTV</name>
<dbReference type="HOGENOM" id="CLU_044403_0_0_6"/>
<comment type="catalytic activity">
    <reaction evidence="10 11">
        <text>L-threonyl-[protein] + FAD = FMN-L-threonyl-[protein] + AMP + H(+)</text>
        <dbReference type="Rhea" id="RHEA:36847"/>
        <dbReference type="Rhea" id="RHEA-COMP:11060"/>
        <dbReference type="Rhea" id="RHEA-COMP:11061"/>
        <dbReference type="ChEBI" id="CHEBI:15378"/>
        <dbReference type="ChEBI" id="CHEBI:30013"/>
        <dbReference type="ChEBI" id="CHEBI:57692"/>
        <dbReference type="ChEBI" id="CHEBI:74257"/>
        <dbReference type="ChEBI" id="CHEBI:456215"/>
        <dbReference type="EC" id="2.7.1.180"/>
    </reaction>
</comment>
<keyword evidence="5 11" id="KW-0808">Transferase</keyword>
<feature type="binding site" evidence="12">
    <location>
        <position position="307"/>
    </location>
    <ligand>
        <name>Mg(2+)</name>
        <dbReference type="ChEBI" id="CHEBI:18420"/>
    </ligand>
</feature>
<evidence type="ECO:0000256" key="7">
    <source>
        <dbReference type="ARBA" id="ARBA00022827"/>
    </source>
</evidence>